<dbReference type="RefSeq" id="WP_305107904.1">
    <property type="nucleotide sequence ID" value="NZ_JAUTWS010000067.1"/>
</dbReference>
<dbReference type="Proteomes" id="UP001243009">
    <property type="component" value="Unassembled WGS sequence"/>
</dbReference>
<evidence type="ECO:0000313" key="2">
    <source>
        <dbReference type="Proteomes" id="UP001243009"/>
    </source>
</evidence>
<sequence>MAKWTEAKIGALTQHAATVGDYDLSVTGDGSHWMWAIWRQGRDRAEFRGLEQSAADAMRTAESVVQRVLDWSPEM</sequence>
<keyword evidence="2" id="KW-1185">Reference proteome</keyword>
<proteinExistence type="predicted"/>
<organism evidence="1 2">
    <name type="scientific">Paracraurococcus lichenis</name>
    <dbReference type="NCBI Taxonomy" id="3064888"/>
    <lineage>
        <taxon>Bacteria</taxon>
        <taxon>Pseudomonadati</taxon>
        <taxon>Pseudomonadota</taxon>
        <taxon>Alphaproteobacteria</taxon>
        <taxon>Acetobacterales</taxon>
        <taxon>Roseomonadaceae</taxon>
        <taxon>Paracraurococcus</taxon>
    </lineage>
</organism>
<accession>A0ABT9EA44</accession>
<evidence type="ECO:0000313" key="1">
    <source>
        <dbReference type="EMBL" id="MDO9713043.1"/>
    </source>
</evidence>
<protein>
    <submittedName>
        <fullName evidence="1">Uncharacterized protein</fullName>
    </submittedName>
</protein>
<reference evidence="1 2" key="1">
    <citation type="submission" date="2023-08" db="EMBL/GenBank/DDBJ databases">
        <title>The draft genome sequence of Paracraurococcus sp. LOR1-02.</title>
        <authorList>
            <person name="Kingkaew E."/>
            <person name="Tanasupawat S."/>
        </authorList>
    </citation>
    <scope>NUCLEOTIDE SEQUENCE [LARGE SCALE GENOMIC DNA]</scope>
    <source>
        <strain evidence="1 2">LOR1-02</strain>
    </source>
</reference>
<dbReference type="EMBL" id="JAUTWS010000067">
    <property type="protein sequence ID" value="MDO9713043.1"/>
    <property type="molecule type" value="Genomic_DNA"/>
</dbReference>
<comment type="caution">
    <text evidence="1">The sequence shown here is derived from an EMBL/GenBank/DDBJ whole genome shotgun (WGS) entry which is preliminary data.</text>
</comment>
<name>A0ABT9EA44_9PROT</name>
<gene>
    <name evidence="1" type="ORF">Q7A36_32240</name>
</gene>